<evidence type="ECO:0000313" key="3">
    <source>
        <dbReference type="Proteomes" id="UP000624325"/>
    </source>
</evidence>
<evidence type="ECO:0000313" key="2">
    <source>
        <dbReference type="EMBL" id="GIF54208.1"/>
    </source>
</evidence>
<dbReference type="Proteomes" id="UP000624325">
    <property type="component" value="Unassembled WGS sequence"/>
</dbReference>
<gene>
    <name evidence="2" type="ORF">Air01nite_03030</name>
</gene>
<keyword evidence="1" id="KW-0812">Transmembrane</keyword>
<sequence>MSQPTDRAAVLRRLLRAGAIAVAVIVVTVLAFAPSAEGQHARPVEPDPGWPVLSLIALALLVVIIPTAVVVAVRRRRY</sequence>
<keyword evidence="1" id="KW-0472">Membrane</keyword>
<keyword evidence="3" id="KW-1185">Reference proteome</keyword>
<dbReference type="RefSeq" id="WP_203699911.1">
    <property type="nucleotide sequence ID" value="NZ_BAAALU010000038.1"/>
</dbReference>
<evidence type="ECO:0008006" key="4">
    <source>
        <dbReference type="Google" id="ProtNLM"/>
    </source>
</evidence>
<protein>
    <recommendedName>
        <fullName evidence="4">Secreted protein with PEP-CTERM sorting signal</fullName>
    </recommendedName>
</protein>
<name>A0ABQ4BUL4_9ACTN</name>
<keyword evidence="1" id="KW-1133">Transmembrane helix</keyword>
<accession>A0ABQ4BUL4</accession>
<comment type="caution">
    <text evidence="2">The sequence shown here is derived from an EMBL/GenBank/DDBJ whole genome shotgun (WGS) entry which is preliminary data.</text>
</comment>
<feature type="transmembrane region" description="Helical" evidence="1">
    <location>
        <begin position="53"/>
        <end position="73"/>
    </location>
</feature>
<organism evidence="2 3">
    <name type="scientific">Asanoa iriomotensis</name>
    <dbReference type="NCBI Taxonomy" id="234613"/>
    <lineage>
        <taxon>Bacteria</taxon>
        <taxon>Bacillati</taxon>
        <taxon>Actinomycetota</taxon>
        <taxon>Actinomycetes</taxon>
        <taxon>Micromonosporales</taxon>
        <taxon>Micromonosporaceae</taxon>
        <taxon>Asanoa</taxon>
    </lineage>
</organism>
<reference evidence="2 3" key="1">
    <citation type="submission" date="2021-01" db="EMBL/GenBank/DDBJ databases">
        <title>Whole genome shotgun sequence of Asanoa iriomotensis NBRC 100142.</title>
        <authorList>
            <person name="Komaki H."/>
            <person name="Tamura T."/>
        </authorList>
    </citation>
    <scope>NUCLEOTIDE SEQUENCE [LARGE SCALE GENOMIC DNA]</scope>
    <source>
        <strain evidence="2 3">NBRC 100142</strain>
    </source>
</reference>
<feature type="transmembrane region" description="Helical" evidence="1">
    <location>
        <begin position="14"/>
        <end position="33"/>
    </location>
</feature>
<proteinExistence type="predicted"/>
<evidence type="ECO:0000256" key="1">
    <source>
        <dbReference type="SAM" id="Phobius"/>
    </source>
</evidence>
<dbReference type="EMBL" id="BONC01000001">
    <property type="protein sequence ID" value="GIF54208.1"/>
    <property type="molecule type" value="Genomic_DNA"/>
</dbReference>